<organism evidence="1 2">
    <name type="scientific">Pieris macdunnoughi</name>
    <dbReference type="NCBI Taxonomy" id="345717"/>
    <lineage>
        <taxon>Eukaryota</taxon>
        <taxon>Metazoa</taxon>
        <taxon>Ecdysozoa</taxon>
        <taxon>Arthropoda</taxon>
        <taxon>Hexapoda</taxon>
        <taxon>Insecta</taxon>
        <taxon>Pterygota</taxon>
        <taxon>Neoptera</taxon>
        <taxon>Endopterygota</taxon>
        <taxon>Lepidoptera</taxon>
        <taxon>Glossata</taxon>
        <taxon>Ditrysia</taxon>
        <taxon>Papilionoidea</taxon>
        <taxon>Pieridae</taxon>
        <taxon>Pierinae</taxon>
        <taxon>Pieris</taxon>
    </lineage>
</organism>
<keyword evidence="2" id="KW-1185">Reference proteome</keyword>
<gene>
    <name evidence="1" type="ORF">PMACD_LOCUS686</name>
</gene>
<proteinExistence type="predicted"/>
<evidence type="ECO:0000313" key="2">
    <source>
        <dbReference type="Proteomes" id="UP000663880"/>
    </source>
</evidence>
<dbReference type="Proteomes" id="UP000663880">
    <property type="component" value="Unassembled WGS sequence"/>
</dbReference>
<comment type="caution">
    <text evidence="1">The sequence shown here is derived from an EMBL/GenBank/DDBJ whole genome shotgun (WGS) entry which is preliminary data.</text>
</comment>
<reference evidence="1" key="1">
    <citation type="submission" date="2021-02" db="EMBL/GenBank/DDBJ databases">
        <authorList>
            <person name="Steward A R."/>
        </authorList>
    </citation>
    <scope>NUCLEOTIDE SEQUENCE</scope>
</reference>
<accession>A0A821LIS9</accession>
<dbReference type="AlphaFoldDB" id="A0A821LIS9"/>
<name>A0A821LIS9_9NEOP</name>
<protein>
    <submittedName>
        <fullName evidence="1">Uncharacterized protein</fullName>
    </submittedName>
</protein>
<dbReference type="EMBL" id="CAJOBZ010000001">
    <property type="protein sequence ID" value="CAF4751069.1"/>
    <property type="molecule type" value="Genomic_DNA"/>
</dbReference>
<sequence length="168" mass="18086">MSTSGVTTAALNNTTRGLALCTADVKFGTCSVMRNTIGLAVSSVRDAASLPPGTDGSHIGTENAPVPCSSSACQSSADLVLNQVTNKLVSAMSTIPVRSNSIYISNFDPSFNDFDIWCEEVDSARLSNYWDDRECLSQIGYCLKGDVKVWLNGWLSNDRSWSNFKKGI</sequence>
<evidence type="ECO:0000313" key="1">
    <source>
        <dbReference type="EMBL" id="CAF4751069.1"/>
    </source>
</evidence>
<dbReference type="OrthoDB" id="420169at2759"/>